<dbReference type="AlphaFoldDB" id="A0A7G9RGG9"/>
<organism evidence="1 2">
    <name type="scientific">Nocardioides mesophilus</name>
    <dbReference type="NCBI Taxonomy" id="433659"/>
    <lineage>
        <taxon>Bacteria</taxon>
        <taxon>Bacillati</taxon>
        <taxon>Actinomycetota</taxon>
        <taxon>Actinomycetes</taxon>
        <taxon>Propionibacteriales</taxon>
        <taxon>Nocardioidaceae</taxon>
        <taxon>Nocardioides</taxon>
    </lineage>
</organism>
<dbReference type="KEGG" id="nmes:H9L09_10570"/>
<dbReference type="EMBL" id="CP060713">
    <property type="protein sequence ID" value="QNN54694.1"/>
    <property type="molecule type" value="Genomic_DNA"/>
</dbReference>
<evidence type="ECO:0000313" key="1">
    <source>
        <dbReference type="EMBL" id="QNN54694.1"/>
    </source>
</evidence>
<evidence type="ECO:0000313" key="2">
    <source>
        <dbReference type="Proteomes" id="UP000515947"/>
    </source>
</evidence>
<accession>A0A7G9RGG9</accession>
<keyword evidence="2" id="KW-1185">Reference proteome</keyword>
<reference evidence="1 2" key="1">
    <citation type="submission" date="2020-08" db="EMBL/GenBank/DDBJ databases">
        <title>Genome sequence of Nocardioides mesophilus KACC 16243T.</title>
        <authorList>
            <person name="Hyun D.-W."/>
            <person name="Bae J.-W."/>
        </authorList>
    </citation>
    <scope>NUCLEOTIDE SEQUENCE [LARGE SCALE GENOMIC DNA]</scope>
    <source>
        <strain evidence="1 2">KACC 16243</strain>
    </source>
</reference>
<sequence length="173" mass="19643">MKTYSLPMPKDDGRVEFLFTYKDIEALGVRRRLRLRDRFSRGIHAMTFSIRNSGTSLDGMISDAGIGLEEIGHTIDLLRGGGGRRGHHAHLRDIVSEVADVLPFNGIEWATESTEIYNDVKHADRRDPTAAELHTMLIKNRLVFRVWLARRIGVPDSTIESGMWRMKRGIADD</sequence>
<protein>
    <submittedName>
        <fullName evidence="1">Uncharacterized protein</fullName>
    </submittedName>
</protein>
<proteinExistence type="predicted"/>
<dbReference type="Proteomes" id="UP000515947">
    <property type="component" value="Chromosome"/>
</dbReference>
<name>A0A7G9RGG9_9ACTN</name>
<gene>
    <name evidence="1" type="ORF">H9L09_10570</name>
</gene>